<dbReference type="InterPro" id="IPR008942">
    <property type="entry name" value="ENTH_VHS"/>
</dbReference>
<dbReference type="GO" id="GO:0005768">
    <property type="term" value="C:endosome"/>
    <property type="evidence" value="ECO:0007669"/>
    <property type="project" value="TreeGrafter"/>
</dbReference>
<feature type="domain" description="ENTH" evidence="3">
    <location>
        <begin position="13"/>
        <end position="145"/>
    </location>
</feature>
<dbReference type="GO" id="GO:0006897">
    <property type="term" value="P:endocytosis"/>
    <property type="evidence" value="ECO:0007669"/>
    <property type="project" value="TreeGrafter"/>
</dbReference>
<dbReference type="PROSITE" id="PS50942">
    <property type="entry name" value="ENTH"/>
    <property type="match status" value="1"/>
</dbReference>
<feature type="region of interest" description="Disordered" evidence="2">
    <location>
        <begin position="719"/>
        <end position="755"/>
    </location>
</feature>
<feature type="coiled-coil region" evidence="1">
    <location>
        <begin position="761"/>
        <end position="804"/>
    </location>
</feature>
<organism evidence="4 5">
    <name type="scientific">Mycena sanguinolenta</name>
    <dbReference type="NCBI Taxonomy" id="230812"/>
    <lineage>
        <taxon>Eukaryota</taxon>
        <taxon>Fungi</taxon>
        <taxon>Dikarya</taxon>
        <taxon>Basidiomycota</taxon>
        <taxon>Agaricomycotina</taxon>
        <taxon>Agaricomycetes</taxon>
        <taxon>Agaricomycetidae</taxon>
        <taxon>Agaricales</taxon>
        <taxon>Marasmiineae</taxon>
        <taxon>Mycenaceae</taxon>
        <taxon>Mycena</taxon>
    </lineage>
</organism>
<dbReference type="GO" id="GO:0005543">
    <property type="term" value="F:phospholipid binding"/>
    <property type="evidence" value="ECO:0007669"/>
    <property type="project" value="TreeGrafter"/>
</dbReference>
<dbReference type="FunFam" id="1.25.40.90:FF:000006">
    <property type="entry name" value="Clathrin interactor 1"/>
    <property type="match status" value="1"/>
</dbReference>
<sequence length="843" mass="93571">MNGLKAAARLVGNYTKGYLDAQAKVYDATSNDPGKPSGTQMNEIAQMTYNQGDFVDIMETLEKRLNDKGKNWRRVFKGLTLLDHLLHHGSENVIIYFKDNLSVINTLKEYQYLDEDGKDQGGNVRAKAKAITSLLQDESRPHTERRAWTNPTGSMRDRMTNDASDSEANLFRRALNEGSSSGWGGGSGWDSGAGWDSATGYDSWSSKSLVQIDGRDLHEESWLDPNRNKDNRPGPGMLPPLLSDILHNPAHNLYSVAFTMPEFSAMRTSPPSSQSVSSNSSTTVLPQDAPSFEEVCASVPHPDAYYCPTDNGWVILKWGPENCSDSTGNVTHHFHRYKKAVDAHKLDVPFHFDKWDIVETVKHKRRVGAVLPNLELEKIALEDEPEGPLLDLLLWDDFVKEKSNNPQPGKTPEQSVAMVMENMLIAIQNKLWRGEDRMLRASRLGFQRKIGWSPTTEKVFLSLGFSSHTLDNETCLRPPQTDVNQPQGKQNRARLMRAWAEIGSWVANYKCIHSSLVQHEDKGFKLWVSLQNVRERYQLGIGGHPDQIPRNGELGLENRSALEKRYKEWRSLGMTPVTYTPELLIFAYLAQCRCDPERSVEYFSSMRQLVLTLEHLGMASESVLLILLQGAGQIFQQTSVSPDISFYLPGKHSPMDETDPHIRAIPASDGSSGGSEDLSSEDLPSKSGSGSGSSRSAASSTIPEPVVAITSATATKIPLLLPPLPPQRPHSQERTAEQTTDAQVLPGGGTAGEADPARLETERLAEERLQLEERRVQAENERIVEEQRVAAEKAERARIAAKEAEHAWLEAERVAAALLAKQKAADNTPSAPKSDMTVSPRVL</sequence>
<dbReference type="PANTHER" id="PTHR12276:SF110">
    <property type="entry name" value="EPSIN-1-RELATED"/>
    <property type="match status" value="1"/>
</dbReference>
<feature type="region of interest" description="Disordered" evidence="2">
    <location>
        <begin position="135"/>
        <end position="163"/>
    </location>
</feature>
<dbReference type="SUPFAM" id="SSF48464">
    <property type="entry name" value="ENTH/VHS domain"/>
    <property type="match status" value="1"/>
</dbReference>
<feature type="region of interest" description="Disordered" evidence="2">
    <location>
        <begin position="265"/>
        <end position="284"/>
    </location>
</feature>
<reference evidence="4" key="1">
    <citation type="submission" date="2020-05" db="EMBL/GenBank/DDBJ databases">
        <title>Mycena genomes resolve the evolution of fungal bioluminescence.</title>
        <authorList>
            <person name="Tsai I.J."/>
        </authorList>
    </citation>
    <scope>NUCLEOTIDE SEQUENCE</scope>
    <source>
        <strain evidence="4">160909Yilan</strain>
    </source>
</reference>
<evidence type="ECO:0000256" key="1">
    <source>
        <dbReference type="SAM" id="Coils"/>
    </source>
</evidence>
<dbReference type="EMBL" id="JACAZH010000038">
    <property type="protein sequence ID" value="KAF7336039.1"/>
    <property type="molecule type" value="Genomic_DNA"/>
</dbReference>
<dbReference type="Pfam" id="PF01417">
    <property type="entry name" value="ENTH"/>
    <property type="match status" value="1"/>
</dbReference>
<proteinExistence type="predicted"/>
<feature type="compositionally biased region" description="Basic and acidic residues" evidence="2">
    <location>
        <begin position="220"/>
        <end position="232"/>
    </location>
</feature>
<evidence type="ECO:0000256" key="2">
    <source>
        <dbReference type="SAM" id="MobiDB-lite"/>
    </source>
</evidence>
<dbReference type="GO" id="GO:0030276">
    <property type="term" value="F:clathrin binding"/>
    <property type="evidence" value="ECO:0007669"/>
    <property type="project" value="TreeGrafter"/>
</dbReference>
<feature type="region of interest" description="Disordered" evidence="2">
    <location>
        <begin position="822"/>
        <end position="843"/>
    </location>
</feature>
<dbReference type="GO" id="GO:0007015">
    <property type="term" value="P:actin filament organization"/>
    <property type="evidence" value="ECO:0007669"/>
    <property type="project" value="TreeGrafter"/>
</dbReference>
<dbReference type="InterPro" id="IPR013809">
    <property type="entry name" value="ENTH"/>
</dbReference>
<dbReference type="PANTHER" id="PTHR12276">
    <property type="entry name" value="EPSIN/ENT-RELATED"/>
    <property type="match status" value="1"/>
</dbReference>
<dbReference type="Gene3D" id="1.25.40.90">
    <property type="match status" value="1"/>
</dbReference>
<accession>A0A8H7CFS0</accession>
<dbReference type="SMART" id="SM00273">
    <property type="entry name" value="ENTH"/>
    <property type="match status" value="1"/>
</dbReference>
<gene>
    <name evidence="4" type="ORF">MSAN_02317600</name>
</gene>
<name>A0A8H7CFS0_9AGAR</name>
<feature type="region of interest" description="Disordered" evidence="2">
    <location>
        <begin position="651"/>
        <end position="702"/>
    </location>
</feature>
<feature type="compositionally biased region" description="Low complexity" evidence="2">
    <location>
        <begin position="268"/>
        <end position="284"/>
    </location>
</feature>
<keyword evidence="1" id="KW-0175">Coiled coil</keyword>
<keyword evidence="5" id="KW-1185">Reference proteome</keyword>
<comment type="caution">
    <text evidence="4">The sequence shown here is derived from an EMBL/GenBank/DDBJ whole genome shotgun (WGS) entry which is preliminary data.</text>
</comment>
<dbReference type="GO" id="GO:0030125">
    <property type="term" value="C:clathrin vesicle coat"/>
    <property type="evidence" value="ECO:0007669"/>
    <property type="project" value="TreeGrafter"/>
</dbReference>
<dbReference type="Proteomes" id="UP000623467">
    <property type="component" value="Unassembled WGS sequence"/>
</dbReference>
<dbReference type="GO" id="GO:0005886">
    <property type="term" value="C:plasma membrane"/>
    <property type="evidence" value="ECO:0007669"/>
    <property type="project" value="TreeGrafter"/>
</dbReference>
<feature type="compositionally biased region" description="Low complexity" evidence="2">
    <location>
        <begin position="668"/>
        <end position="700"/>
    </location>
</feature>
<dbReference type="AlphaFoldDB" id="A0A8H7CFS0"/>
<feature type="compositionally biased region" description="Basic and acidic residues" evidence="2">
    <location>
        <begin position="137"/>
        <end position="147"/>
    </location>
</feature>
<feature type="compositionally biased region" description="Basic and acidic residues" evidence="2">
    <location>
        <begin position="653"/>
        <end position="662"/>
    </location>
</feature>
<protein>
    <submittedName>
        <fullName evidence="4">USP domain-containing protein</fullName>
    </submittedName>
</protein>
<dbReference type="OrthoDB" id="2420415at2759"/>
<evidence type="ECO:0000313" key="5">
    <source>
        <dbReference type="Proteomes" id="UP000623467"/>
    </source>
</evidence>
<evidence type="ECO:0000259" key="3">
    <source>
        <dbReference type="PROSITE" id="PS50942"/>
    </source>
</evidence>
<feature type="region of interest" description="Disordered" evidence="2">
    <location>
        <begin position="220"/>
        <end position="239"/>
    </location>
</feature>
<evidence type="ECO:0000313" key="4">
    <source>
        <dbReference type="EMBL" id="KAF7336039.1"/>
    </source>
</evidence>